<comment type="caution">
    <text evidence="4">The sequence shown here is derived from an EMBL/GenBank/DDBJ whole genome shotgun (WGS) entry which is preliminary data.</text>
</comment>
<organism evidence="4 5">
    <name type="scientific">Candidatus Lloydbacteria bacterium RIFCSPHIGHO2_02_FULL_51_22</name>
    <dbReference type="NCBI Taxonomy" id="1798663"/>
    <lineage>
        <taxon>Bacteria</taxon>
        <taxon>Candidatus Lloydiibacteriota</taxon>
    </lineage>
</organism>
<dbReference type="PANTHER" id="PTHR42840:SF3">
    <property type="entry name" value="BINDING ROSSMANN FOLD OXIDOREDUCTASE, PUTATIVE (AFU_ORTHOLOGUE AFUA_2G10240)-RELATED"/>
    <property type="match status" value="1"/>
</dbReference>
<dbReference type="InterPro" id="IPR036291">
    <property type="entry name" value="NAD(P)-bd_dom_sf"/>
</dbReference>
<dbReference type="AlphaFoldDB" id="A0A1G2DIU4"/>
<evidence type="ECO:0000313" key="5">
    <source>
        <dbReference type="Proteomes" id="UP000178099"/>
    </source>
</evidence>
<dbReference type="Pfam" id="PF01408">
    <property type="entry name" value="GFO_IDH_MocA"/>
    <property type="match status" value="1"/>
</dbReference>
<evidence type="ECO:0000313" key="4">
    <source>
        <dbReference type="EMBL" id="OGZ12728.1"/>
    </source>
</evidence>
<sequence>MILLIGTGYMGKEYAKVLKGLSESFIAVGRSPESVKNFTDEIDSAAVSGGLAQWLQKNKCPSRAIVAVTEDELGIATRELLNAGCRSILVEKPGGFDIKDIRAVAVLANKKKADVYVGYNRRFYASTLKAMEMIKKEGVSSFNFDFTERSYAVEELKQSDAIKREWFLQNSTHVIDMAFHLGGWPEKMYCFGKDKLTWHPDNVIYAGSGISDKGVLFSYHANWKSAGRWSLEVMTPKSKLIFRPLEKLQIQKYGSMTVEDVPLDDALDQKYKPGLYRQTKAFVENKKGLSTIEEQISHLVYYEKIKRGV</sequence>
<dbReference type="GO" id="GO:0005737">
    <property type="term" value="C:cytoplasm"/>
    <property type="evidence" value="ECO:0007669"/>
    <property type="project" value="TreeGrafter"/>
</dbReference>
<comment type="similarity">
    <text evidence="1">Belongs to the Gfo/Idh/MocA family.</text>
</comment>
<keyword evidence="2" id="KW-0560">Oxidoreductase</keyword>
<dbReference type="Gene3D" id="3.40.50.720">
    <property type="entry name" value="NAD(P)-binding Rossmann-like Domain"/>
    <property type="match status" value="1"/>
</dbReference>
<dbReference type="Proteomes" id="UP000178099">
    <property type="component" value="Unassembled WGS sequence"/>
</dbReference>
<reference evidence="4 5" key="1">
    <citation type="journal article" date="2016" name="Nat. Commun.">
        <title>Thousands of microbial genomes shed light on interconnected biogeochemical processes in an aquifer system.</title>
        <authorList>
            <person name="Anantharaman K."/>
            <person name="Brown C.T."/>
            <person name="Hug L.A."/>
            <person name="Sharon I."/>
            <person name="Castelle C.J."/>
            <person name="Probst A.J."/>
            <person name="Thomas B.C."/>
            <person name="Singh A."/>
            <person name="Wilkins M.J."/>
            <person name="Karaoz U."/>
            <person name="Brodie E.L."/>
            <person name="Williams K.H."/>
            <person name="Hubbard S.S."/>
            <person name="Banfield J.F."/>
        </authorList>
    </citation>
    <scope>NUCLEOTIDE SEQUENCE [LARGE SCALE GENOMIC DNA]</scope>
</reference>
<evidence type="ECO:0000256" key="1">
    <source>
        <dbReference type="ARBA" id="ARBA00010928"/>
    </source>
</evidence>
<dbReference type="Gene3D" id="3.30.360.10">
    <property type="entry name" value="Dihydrodipicolinate Reductase, domain 2"/>
    <property type="match status" value="1"/>
</dbReference>
<dbReference type="PANTHER" id="PTHR42840">
    <property type="entry name" value="NAD(P)-BINDING ROSSMANN-FOLD SUPERFAMILY PROTEIN-RELATED"/>
    <property type="match status" value="1"/>
</dbReference>
<dbReference type="SUPFAM" id="SSF51735">
    <property type="entry name" value="NAD(P)-binding Rossmann-fold domains"/>
    <property type="match status" value="1"/>
</dbReference>
<dbReference type="GO" id="GO:0000166">
    <property type="term" value="F:nucleotide binding"/>
    <property type="evidence" value="ECO:0007669"/>
    <property type="project" value="InterPro"/>
</dbReference>
<dbReference type="InterPro" id="IPR000683">
    <property type="entry name" value="Gfo/Idh/MocA-like_OxRdtase_N"/>
</dbReference>
<feature type="domain" description="Gfo/Idh/MocA-like oxidoreductase N-terminal" evidence="3">
    <location>
        <begin position="2"/>
        <end position="119"/>
    </location>
</feature>
<evidence type="ECO:0000259" key="3">
    <source>
        <dbReference type="Pfam" id="PF01408"/>
    </source>
</evidence>
<name>A0A1G2DIU4_9BACT</name>
<dbReference type="GO" id="GO:0006740">
    <property type="term" value="P:NADPH regeneration"/>
    <property type="evidence" value="ECO:0007669"/>
    <property type="project" value="TreeGrafter"/>
</dbReference>
<evidence type="ECO:0000256" key="2">
    <source>
        <dbReference type="ARBA" id="ARBA00023002"/>
    </source>
</evidence>
<accession>A0A1G2DIU4</accession>
<dbReference type="GO" id="GO:0016491">
    <property type="term" value="F:oxidoreductase activity"/>
    <property type="evidence" value="ECO:0007669"/>
    <property type="project" value="UniProtKB-KW"/>
</dbReference>
<proteinExistence type="inferred from homology"/>
<gene>
    <name evidence="4" type="ORF">A3D67_02865</name>
</gene>
<dbReference type="EMBL" id="MHLN01000002">
    <property type="protein sequence ID" value="OGZ12728.1"/>
    <property type="molecule type" value="Genomic_DNA"/>
</dbReference>
<protein>
    <recommendedName>
        <fullName evidence="3">Gfo/Idh/MocA-like oxidoreductase N-terminal domain-containing protein</fullName>
    </recommendedName>
</protein>